<dbReference type="InterPro" id="IPR000120">
    <property type="entry name" value="Amidase"/>
</dbReference>
<dbReference type="InterPro" id="IPR020556">
    <property type="entry name" value="Amidase_CS"/>
</dbReference>
<feature type="domain" description="Amidase" evidence="1">
    <location>
        <begin position="128"/>
        <end position="537"/>
    </location>
</feature>
<dbReference type="PANTHER" id="PTHR11895:SF67">
    <property type="entry name" value="AMIDASE DOMAIN-CONTAINING PROTEIN"/>
    <property type="match status" value="1"/>
</dbReference>
<comment type="caution">
    <text evidence="2">The sequence shown here is derived from an EMBL/GenBank/DDBJ whole genome shotgun (WGS) entry which is preliminary data.</text>
</comment>
<dbReference type="InterPro" id="IPR023631">
    <property type="entry name" value="Amidase_dom"/>
</dbReference>
<sequence length="562" mass="59843">MTYDLKTAHAPRMTGLALEAAALALENPATGHLLGQKLLKDLGILELRYSLLPEAPSVAPTLPRPASFSAAAAPPVDLEGLARSARKTPGFAFESAVDFVAAYREGQTDPVEVAERFLAVAPRLDTGERALRVFIERNTDRLLAAARESRERYRKGAPLGPLDGVPVSVKDELDVEGYSTTVGTRFLKLRPTEDATTVRRLREAGALILGKVNMHEIGIDTSGFNAHHGTPTNPYAPGHYTGGSSSGSAASVAAGFCPISIGADGGGSIRIPAALCGIVGLKATWSRISEHGAYPLCASVGHVGPLGATVRDVALAYALMAGPDAKDPNSLHQPPVHLDGLGREDIEGVRIGVYRPWFEHATPEIVRAAEGAIELFRSRGAQIVEVEIPELERARVAQGVTILCEMASGMARLDAEHRKSFGLGVRINLAMGRAIAGIDYVQAQKVRTRFSEHLARVFQAVDVIVTPTTALTAPRIADDVFPRGESNLEVTSGLMRFVYPANLTGNPALSVPGGYGASGHPIGIQLLGRPWEEHLLLRLGEVLEQNVPRRAPSIHVRLLEGA</sequence>
<name>A0A4U1IX88_9BACT</name>
<dbReference type="PANTHER" id="PTHR11895">
    <property type="entry name" value="TRANSAMIDASE"/>
    <property type="match status" value="1"/>
</dbReference>
<gene>
    <name evidence="2" type="ORF">E8A74_39830</name>
</gene>
<accession>A0A4U1IX88</accession>
<protein>
    <submittedName>
        <fullName evidence="2">Amidase</fullName>
    </submittedName>
</protein>
<dbReference type="Proteomes" id="UP000309215">
    <property type="component" value="Unassembled WGS sequence"/>
</dbReference>
<reference evidence="2 3" key="1">
    <citation type="submission" date="2019-04" db="EMBL/GenBank/DDBJ databases">
        <authorList>
            <person name="Li Y."/>
            <person name="Wang J."/>
        </authorList>
    </citation>
    <scope>NUCLEOTIDE SEQUENCE [LARGE SCALE GENOMIC DNA]</scope>
    <source>
        <strain evidence="2 3">DSM 14668</strain>
    </source>
</reference>
<dbReference type="Pfam" id="PF01425">
    <property type="entry name" value="Amidase"/>
    <property type="match status" value="1"/>
</dbReference>
<evidence type="ECO:0000313" key="2">
    <source>
        <dbReference type="EMBL" id="TKC98812.1"/>
    </source>
</evidence>
<proteinExistence type="predicted"/>
<dbReference type="InterPro" id="IPR036928">
    <property type="entry name" value="AS_sf"/>
</dbReference>
<dbReference type="PROSITE" id="PS00571">
    <property type="entry name" value="AMIDASES"/>
    <property type="match status" value="1"/>
</dbReference>
<keyword evidence="3" id="KW-1185">Reference proteome</keyword>
<dbReference type="RefSeq" id="WP_136934354.1">
    <property type="nucleotide sequence ID" value="NZ_SSMQ01000063.1"/>
</dbReference>
<dbReference type="EMBL" id="SSMQ01000063">
    <property type="protein sequence ID" value="TKC98812.1"/>
    <property type="molecule type" value="Genomic_DNA"/>
</dbReference>
<dbReference type="GO" id="GO:0003824">
    <property type="term" value="F:catalytic activity"/>
    <property type="evidence" value="ECO:0007669"/>
    <property type="project" value="InterPro"/>
</dbReference>
<evidence type="ECO:0000259" key="1">
    <source>
        <dbReference type="Pfam" id="PF01425"/>
    </source>
</evidence>
<dbReference type="OrthoDB" id="9811471at2"/>
<dbReference type="Gene3D" id="3.90.1300.10">
    <property type="entry name" value="Amidase signature (AS) domain"/>
    <property type="match status" value="1"/>
</dbReference>
<dbReference type="SUPFAM" id="SSF75304">
    <property type="entry name" value="Amidase signature (AS) enzymes"/>
    <property type="match status" value="1"/>
</dbReference>
<evidence type="ECO:0000313" key="3">
    <source>
        <dbReference type="Proteomes" id="UP000309215"/>
    </source>
</evidence>
<organism evidence="2 3">
    <name type="scientific">Polyangium fumosum</name>
    <dbReference type="NCBI Taxonomy" id="889272"/>
    <lineage>
        <taxon>Bacteria</taxon>
        <taxon>Pseudomonadati</taxon>
        <taxon>Myxococcota</taxon>
        <taxon>Polyangia</taxon>
        <taxon>Polyangiales</taxon>
        <taxon>Polyangiaceae</taxon>
        <taxon>Polyangium</taxon>
    </lineage>
</organism>
<dbReference type="AlphaFoldDB" id="A0A4U1IX88"/>